<evidence type="ECO:0000256" key="5">
    <source>
        <dbReference type="ARBA" id="ARBA00022801"/>
    </source>
</evidence>
<dbReference type="PROSITE" id="PS00731">
    <property type="entry name" value="AP_NUCLEASE_F2_3"/>
    <property type="match status" value="1"/>
</dbReference>
<dbReference type="FunFam" id="3.20.20.150:FF:000001">
    <property type="entry name" value="Probable endonuclease 4"/>
    <property type="match status" value="1"/>
</dbReference>
<gene>
    <name evidence="9" type="ORF">E3J84_03310</name>
</gene>
<dbReference type="EMBL" id="SOKJ01000183">
    <property type="protein sequence ID" value="TET11055.1"/>
    <property type="molecule type" value="Genomic_DNA"/>
</dbReference>
<dbReference type="Gene3D" id="3.20.20.150">
    <property type="entry name" value="Divalent-metal-dependent TIM barrel enzymes"/>
    <property type="match status" value="1"/>
</dbReference>
<comment type="similarity">
    <text evidence="2">Belongs to the AP endonuclease 2 family.</text>
</comment>
<proteinExistence type="inferred from homology"/>
<dbReference type="CDD" id="cd00019">
    <property type="entry name" value="AP2Ec"/>
    <property type="match status" value="1"/>
</dbReference>
<dbReference type="PANTHER" id="PTHR21445:SF0">
    <property type="entry name" value="APURINIC-APYRIMIDINIC ENDONUCLEASE"/>
    <property type="match status" value="1"/>
</dbReference>
<feature type="domain" description="Xylose isomerase-like TIM barrel" evidence="8">
    <location>
        <begin position="18"/>
        <end position="262"/>
    </location>
</feature>
<organism evidence="9 10">
    <name type="scientific">Aerophobetes bacterium</name>
    <dbReference type="NCBI Taxonomy" id="2030807"/>
    <lineage>
        <taxon>Bacteria</taxon>
        <taxon>Candidatus Aerophobota</taxon>
    </lineage>
</organism>
<evidence type="ECO:0000256" key="2">
    <source>
        <dbReference type="ARBA" id="ARBA00005340"/>
    </source>
</evidence>
<evidence type="ECO:0000313" key="9">
    <source>
        <dbReference type="EMBL" id="TET11055.1"/>
    </source>
</evidence>
<dbReference type="NCBIfam" id="TIGR00587">
    <property type="entry name" value="nfo"/>
    <property type="match status" value="1"/>
</dbReference>
<dbReference type="InterPro" id="IPR013022">
    <property type="entry name" value="Xyl_isomerase-like_TIM-brl"/>
</dbReference>
<dbReference type="PROSITE" id="PS51432">
    <property type="entry name" value="AP_NUCLEASE_F2_4"/>
    <property type="match status" value="1"/>
</dbReference>
<dbReference type="HAMAP" id="MF_00152">
    <property type="entry name" value="Nfo"/>
    <property type="match status" value="1"/>
</dbReference>
<dbReference type="SUPFAM" id="SSF51658">
    <property type="entry name" value="Xylose isomerase-like"/>
    <property type="match status" value="1"/>
</dbReference>
<dbReference type="InterPro" id="IPR001719">
    <property type="entry name" value="AP_endonuc_2"/>
</dbReference>
<keyword evidence="3" id="KW-0479">Metal-binding</keyword>
<name>A0A523RZ48_UNCAE</name>
<comment type="caution">
    <text evidence="9">The sequence shown here is derived from an EMBL/GenBank/DDBJ whole genome shotgun (WGS) entry which is preliminary data.</text>
</comment>
<sequence length="278" mass="31514">RFGFQISISGGFSKVVGRAKRFGCETIQIFSRNPRQWQSEPLAENEVKVFKRGIEEEKINPVFLHIPYLPNIASVKEDLYSKSIRSLEEDLLRAQILGASYLVLHIGRRITSSEDETRERIIQAINNAFDEVKNKVILLLENASGQGTEFGHTFSQIKAIIDGVDDKNRVGLCLDTAHAFQAGYDLSREKRLEETIGELDRLIGLNKLYLLHLNDSKTPLGSHIDRHWHIGEGHIGLEGFRRIVNHRGLSHLPAIMETPRKNDTDDLKNMSVVRGLVK</sequence>
<keyword evidence="7" id="KW-0234">DNA repair</keyword>
<protein>
    <submittedName>
        <fullName evidence="9">Deoxyribonuclease IV</fullName>
    </submittedName>
</protein>
<dbReference type="Pfam" id="PF01261">
    <property type="entry name" value="AP_endonuc_2"/>
    <property type="match status" value="1"/>
</dbReference>
<dbReference type="GO" id="GO:0006284">
    <property type="term" value="P:base-excision repair"/>
    <property type="evidence" value="ECO:0007669"/>
    <property type="project" value="TreeGrafter"/>
</dbReference>
<dbReference type="GO" id="GO:0008270">
    <property type="term" value="F:zinc ion binding"/>
    <property type="evidence" value="ECO:0007669"/>
    <property type="project" value="InterPro"/>
</dbReference>
<evidence type="ECO:0000313" key="10">
    <source>
        <dbReference type="Proteomes" id="UP000316360"/>
    </source>
</evidence>
<keyword evidence="6" id="KW-0862">Zinc</keyword>
<dbReference type="InterPro" id="IPR036237">
    <property type="entry name" value="Xyl_isomerase-like_sf"/>
</dbReference>
<evidence type="ECO:0000256" key="4">
    <source>
        <dbReference type="ARBA" id="ARBA00022763"/>
    </source>
</evidence>
<feature type="non-terminal residue" evidence="9">
    <location>
        <position position="1"/>
    </location>
</feature>
<dbReference type="AlphaFoldDB" id="A0A523RZ48"/>
<keyword evidence="5" id="KW-0378">Hydrolase</keyword>
<dbReference type="SMART" id="SM00518">
    <property type="entry name" value="AP2Ec"/>
    <property type="match status" value="1"/>
</dbReference>
<dbReference type="GO" id="GO:0008081">
    <property type="term" value="F:phosphoric diester hydrolase activity"/>
    <property type="evidence" value="ECO:0007669"/>
    <property type="project" value="TreeGrafter"/>
</dbReference>
<dbReference type="PANTHER" id="PTHR21445">
    <property type="entry name" value="ENDONUCLEASE IV ENDODEOXYRIBONUCLEASE IV"/>
    <property type="match status" value="1"/>
</dbReference>
<evidence type="ECO:0000259" key="8">
    <source>
        <dbReference type="Pfam" id="PF01261"/>
    </source>
</evidence>
<reference evidence="9 10" key="1">
    <citation type="submission" date="2019-03" db="EMBL/GenBank/DDBJ databases">
        <title>Metabolic potential of uncultured bacteria and archaea associated with petroleum seepage in deep-sea sediments.</title>
        <authorList>
            <person name="Dong X."/>
            <person name="Hubert C."/>
        </authorList>
    </citation>
    <scope>NUCLEOTIDE SEQUENCE [LARGE SCALE GENOMIC DNA]</scope>
    <source>
        <strain evidence="9">E44_bin7</strain>
    </source>
</reference>
<comment type="cofactor">
    <cofactor evidence="1">
        <name>Zn(2+)</name>
        <dbReference type="ChEBI" id="CHEBI:29105"/>
    </cofactor>
</comment>
<evidence type="ECO:0000256" key="7">
    <source>
        <dbReference type="ARBA" id="ARBA00023204"/>
    </source>
</evidence>
<dbReference type="InterPro" id="IPR018246">
    <property type="entry name" value="AP_endonuc_F2_Zn_BS"/>
</dbReference>
<accession>A0A523RZ48</accession>
<keyword evidence="4" id="KW-0227">DNA damage</keyword>
<dbReference type="GO" id="GO:0003906">
    <property type="term" value="F:DNA-(apurinic or apyrimidinic site) endonuclease activity"/>
    <property type="evidence" value="ECO:0007669"/>
    <property type="project" value="TreeGrafter"/>
</dbReference>
<evidence type="ECO:0000256" key="6">
    <source>
        <dbReference type="ARBA" id="ARBA00022833"/>
    </source>
</evidence>
<dbReference type="Proteomes" id="UP000316360">
    <property type="component" value="Unassembled WGS sequence"/>
</dbReference>
<evidence type="ECO:0000256" key="1">
    <source>
        <dbReference type="ARBA" id="ARBA00001947"/>
    </source>
</evidence>
<evidence type="ECO:0000256" key="3">
    <source>
        <dbReference type="ARBA" id="ARBA00022723"/>
    </source>
</evidence>
<dbReference type="GO" id="GO:0003677">
    <property type="term" value="F:DNA binding"/>
    <property type="evidence" value="ECO:0007669"/>
    <property type="project" value="InterPro"/>
</dbReference>